<organism evidence="2">
    <name type="scientific">Thermodesulfovibrio aggregans</name>
    <dbReference type="NCBI Taxonomy" id="86166"/>
    <lineage>
        <taxon>Bacteria</taxon>
        <taxon>Pseudomonadati</taxon>
        <taxon>Nitrospirota</taxon>
        <taxon>Thermodesulfovibrionia</taxon>
        <taxon>Thermodesulfovibrionales</taxon>
        <taxon>Thermodesulfovibrionaceae</taxon>
        <taxon>Thermodesulfovibrio</taxon>
    </lineage>
</organism>
<name>A0A7C4AJR5_9BACT</name>
<proteinExistence type="predicted"/>
<accession>A0A7C4AJR5</accession>
<dbReference type="EMBL" id="DTHO01000055">
    <property type="protein sequence ID" value="HGG99800.1"/>
    <property type="molecule type" value="Genomic_DNA"/>
</dbReference>
<feature type="domain" description="ORC1/DEAH AAA+ ATPase" evidence="1">
    <location>
        <begin position="92"/>
        <end position="203"/>
    </location>
</feature>
<protein>
    <submittedName>
        <fullName evidence="2">ATP-binding protein</fullName>
    </submittedName>
</protein>
<dbReference type="GO" id="GO:0005524">
    <property type="term" value="F:ATP binding"/>
    <property type="evidence" value="ECO:0007669"/>
    <property type="project" value="UniProtKB-KW"/>
</dbReference>
<dbReference type="CDD" id="cd00093">
    <property type="entry name" value="HTH_XRE"/>
    <property type="match status" value="1"/>
</dbReference>
<dbReference type="InterPro" id="IPR052026">
    <property type="entry name" value="ExeA_AAA_ATPase_DNA-bind"/>
</dbReference>
<dbReference type="SUPFAM" id="SSF52540">
    <property type="entry name" value="P-loop containing nucleoside triphosphate hydrolases"/>
    <property type="match status" value="1"/>
</dbReference>
<dbReference type="Pfam" id="PF13401">
    <property type="entry name" value="AAA_22"/>
    <property type="match status" value="1"/>
</dbReference>
<evidence type="ECO:0000259" key="1">
    <source>
        <dbReference type="Pfam" id="PF13401"/>
    </source>
</evidence>
<sequence>MLAKVMDYYGLSLSKVEQLTGIDRSTVSRIRAGKYNGDGGNLELRILNKLKEEGYTLPETALHFTPDVFIFTNNVVQFKGLADELLSSDLTSSFGIVSGRAGRGKTKTAIWYAVQNPQAVYVLYVDGMSIPQLAREICYEITGIRPRSFYDSLIEIEKTTRHKKRLILIDESDKMPKRHIEMLRGINEKCFVPVILLGEEMITSKLDEERRLKSRVRKVVTFEPITVADVSTYYQASMGINLDPDVALSLWKRSQGDFRIIVRDAYAVYGMLKANETVTVTAEMVQKL</sequence>
<dbReference type="InterPro" id="IPR001387">
    <property type="entry name" value="Cro/C1-type_HTH"/>
</dbReference>
<keyword evidence="2" id="KW-0547">Nucleotide-binding</keyword>
<gene>
    <name evidence="2" type="ORF">ENV75_05065</name>
</gene>
<dbReference type="Gene3D" id="3.40.50.300">
    <property type="entry name" value="P-loop containing nucleotide triphosphate hydrolases"/>
    <property type="match status" value="1"/>
</dbReference>
<comment type="caution">
    <text evidence="2">The sequence shown here is derived from an EMBL/GenBank/DDBJ whole genome shotgun (WGS) entry which is preliminary data.</text>
</comment>
<evidence type="ECO:0000313" key="2">
    <source>
        <dbReference type="EMBL" id="HGG99800.1"/>
    </source>
</evidence>
<dbReference type="AlphaFoldDB" id="A0A7C4AJR5"/>
<dbReference type="PANTHER" id="PTHR35894:SF1">
    <property type="entry name" value="PHOSPHORIBULOKINASE _ URIDINE KINASE FAMILY"/>
    <property type="match status" value="1"/>
</dbReference>
<keyword evidence="2" id="KW-0067">ATP-binding</keyword>
<dbReference type="PANTHER" id="PTHR35894">
    <property type="entry name" value="GENERAL SECRETION PATHWAY PROTEIN A-RELATED"/>
    <property type="match status" value="1"/>
</dbReference>
<dbReference type="InterPro" id="IPR027417">
    <property type="entry name" value="P-loop_NTPase"/>
</dbReference>
<dbReference type="InterPro" id="IPR049945">
    <property type="entry name" value="AAA_22"/>
</dbReference>
<reference evidence="2" key="1">
    <citation type="journal article" date="2020" name="mSystems">
        <title>Genome- and Community-Level Interaction Insights into Carbon Utilization and Element Cycling Functions of Hydrothermarchaeota in Hydrothermal Sediment.</title>
        <authorList>
            <person name="Zhou Z."/>
            <person name="Liu Y."/>
            <person name="Xu W."/>
            <person name="Pan J."/>
            <person name="Luo Z.H."/>
            <person name="Li M."/>
        </authorList>
    </citation>
    <scope>NUCLEOTIDE SEQUENCE [LARGE SCALE GENOMIC DNA]</scope>
    <source>
        <strain evidence="2">SpSt-788</strain>
    </source>
</reference>
<dbReference type="GO" id="GO:0016887">
    <property type="term" value="F:ATP hydrolysis activity"/>
    <property type="evidence" value="ECO:0007669"/>
    <property type="project" value="InterPro"/>
</dbReference>